<dbReference type="Gene3D" id="2.40.400.10">
    <property type="entry name" value="Acetoacetate decarboxylase-like"/>
    <property type="match status" value="1"/>
</dbReference>
<dbReference type="EMBL" id="JAJVDC020000089">
    <property type="protein sequence ID" value="KAL1625916.1"/>
    <property type="molecule type" value="Genomic_DNA"/>
</dbReference>
<dbReference type="Proteomes" id="UP001521116">
    <property type="component" value="Unassembled WGS sequence"/>
</dbReference>
<evidence type="ECO:0008006" key="3">
    <source>
        <dbReference type="Google" id="ProtNLM"/>
    </source>
</evidence>
<keyword evidence="2" id="KW-1185">Reference proteome</keyword>
<organism evidence="1 2">
    <name type="scientific">Neofusicoccum ribis</name>
    <dbReference type="NCBI Taxonomy" id="45134"/>
    <lineage>
        <taxon>Eukaryota</taxon>
        <taxon>Fungi</taxon>
        <taxon>Dikarya</taxon>
        <taxon>Ascomycota</taxon>
        <taxon>Pezizomycotina</taxon>
        <taxon>Dothideomycetes</taxon>
        <taxon>Dothideomycetes incertae sedis</taxon>
        <taxon>Botryosphaeriales</taxon>
        <taxon>Botryosphaeriaceae</taxon>
        <taxon>Neofusicoccum</taxon>
    </lineage>
</organism>
<dbReference type="InterPro" id="IPR023375">
    <property type="entry name" value="ADC_dom_sf"/>
</dbReference>
<comment type="caution">
    <text evidence="1">The sequence shown here is derived from an EMBL/GenBank/DDBJ whole genome shotgun (WGS) entry which is preliminary data.</text>
</comment>
<evidence type="ECO:0000313" key="1">
    <source>
        <dbReference type="EMBL" id="KAL1625916.1"/>
    </source>
</evidence>
<accession>A0ABR3SPE0</accession>
<dbReference type="InterPro" id="IPR010451">
    <property type="entry name" value="Acetoacetate_decarboxylase"/>
</dbReference>
<gene>
    <name evidence="1" type="ORF">SLS56_007155</name>
</gene>
<protein>
    <recommendedName>
        <fullName evidence="3">Decarboxylase DEC1</fullName>
    </recommendedName>
</protein>
<name>A0ABR3SPE0_9PEZI</name>
<reference evidence="1 2" key="1">
    <citation type="submission" date="2024-02" db="EMBL/GenBank/DDBJ databases">
        <title>De novo assembly and annotation of 12 fungi associated with fruit tree decline syndrome in Ontario, Canada.</title>
        <authorList>
            <person name="Sulman M."/>
            <person name="Ellouze W."/>
            <person name="Ilyukhin E."/>
        </authorList>
    </citation>
    <scope>NUCLEOTIDE SEQUENCE [LARGE SCALE GENOMIC DNA]</scope>
    <source>
        <strain evidence="1 2">M1-105</strain>
    </source>
</reference>
<proteinExistence type="predicted"/>
<dbReference type="Pfam" id="PF06314">
    <property type="entry name" value="ADC"/>
    <property type="match status" value="1"/>
</dbReference>
<evidence type="ECO:0000313" key="2">
    <source>
        <dbReference type="Proteomes" id="UP001521116"/>
    </source>
</evidence>
<sequence length="245" mass="27199">MPFGTLTVGDHGIPMFSPPYPATTNQFSDMSVVVITYRVSRSQVQHLVPDVLELEEEPLVTSIFVSYGMSTVGAYSEFVQSVEVTYKDEKFDYTLILILDNESAIFAGREVFGYPKVFGKTHLNSSTGSRLINGGVERPVGTRLAEFEFVPEQLTDINPPRSKRTLNLRVIPSPIPGAPPVSKEFVPALMDMKFNKIWLGKGHISFPKASSVDPWYNLDVLRYEGCFFASGVSATLYPPTETFAL</sequence>
<dbReference type="SUPFAM" id="SSF160104">
    <property type="entry name" value="Acetoacetate decarboxylase-like"/>
    <property type="match status" value="1"/>
</dbReference>